<feature type="transmembrane region" description="Helical" evidence="1">
    <location>
        <begin position="59"/>
        <end position="76"/>
    </location>
</feature>
<comment type="caution">
    <text evidence="2">The sequence shown here is derived from an EMBL/GenBank/DDBJ whole genome shotgun (WGS) entry which is preliminary data.</text>
</comment>
<accession>A0A846WJM7</accession>
<feature type="transmembrane region" description="Helical" evidence="1">
    <location>
        <begin position="88"/>
        <end position="108"/>
    </location>
</feature>
<reference evidence="2 3" key="1">
    <citation type="submission" date="2020-04" db="EMBL/GenBank/DDBJ databases">
        <title>MicrobeNet Type strains.</title>
        <authorList>
            <person name="Nicholson A.C."/>
        </authorList>
    </citation>
    <scope>NUCLEOTIDE SEQUENCE [LARGE SCALE GENOMIC DNA]</scope>
    <source>
        <strain evidence="2 3">ATCC BAA-14</strain>
    </source>
</reference>
<evidence type="ECO:0000313" key="3">
    <source>
        <dbReference type="Proteomes" id="UP000563898"/>
    </source>
</evidence>
<keyword evidence="1" id="KW-1133">Transmembrane helix</keyword>
<evidence type="ECO:0000256" key="1">
    <source>
        <dbReference type="SAM" id="Phobius"/>
    </source>
</evidence>
<gene>
    <name evidence="2" type="ORF">HGA05_06540</name>
</gene>
<evidence type="ECO:0000313" key="2">
    <source>
        <dbReference type="EMBL" id="NKY01226.1"/>
    </source>
</evidence>
<keyword evidence="1" id="KW-0812">Transmembrane</keyword>
<protein>
    <recommendedName>
        <fullName evidence="4">Integral membrane protein</fullName>
    </recommendedName>
</protein>
<feature type="transmembrane region" description="Helical" evidence="1">
    <location>
        <begin position="120"/>
        <end position="141"/>
    </location>
</feature>
<name>A0A846WJM7_9ACTN</name>
<dbReference type="AlphaFoldDB" id="A0A846WJM7"/>
<keyword evidence="1" id="KW-0472">Membrane</keyword>
<feature type="transmembrane region" description="Helical" evidence="1">
    <location>
        <begin position="20"/>
        <end position="39"/>
    </location>
</feature>
<dbReference type="Proteomes" id="UP000563898">
    <property type="component" value="Unassembled WGS sequence"/>
</dbReference>
<dbReference type="OMA" id="DVYWAKE"/>
<evidence type="ECO:0008006" key="4">
    <source>
        <dbReference type="Google" id="ProtNLM"/>
    </source>
</evidence>
<dbReference type="RefSeq" id="WP_014359506.1">
    <property type="nucleotide sequence ID" value="NZ_CP072203.1"/>
</dbReference>
<sequence>MRLRRAWRGSLEPGEQSAVLSWAAFTTTFVTARGITHWIRAGHGPAGGGMSLGGHHFHHYNIGIGLLGAIGAVAVRGAERHRRHPATAIAYGTGVGLIVDELALLLDLEDVYWAKQGRTSVDAAVAIIGAGGLAVAGMAFWPEARKALR</sequence>
<organism evidence="2 3">
    <name type="scientific">Gordonia polyisoprenivorans</name>
    <dbReference type="NCBI Taxonomy" id="84595"/>
    <lineage>
        <taxon>Bacteria</taxon>
        <taxon>Bacillati</taxon>
        <taxon>Actinomycetota</taxon>
        <taxon>Actinomycetes</taxon>
        <taxon>Mycobacteriales</taxon>
        <taxon>Gordoniaceae</taxon>
        <taxon>Gordonia</taxon>
    </lineage>
</organism>
<dbReference type="EMBL" id="JAAXPC010000003">
    <property type="protein sequence ID" value="NKY01226.1"/>
    <property type="molecule type" value="Genomic_DNA"/>
</dbReference>
<proteinExistence type="predicted"/>